<protein>
    <submittedName>
        <fullName evidence="1">Ferritin-like domain-containing protein</fullName>
    </submittedName>
</protein>
<proteinExistence type="predicted"/>
<evidence type="ECO:0000313" key="1">
    <source>
        <dbReference type="EMBL" id="WPF90233.1"/>
    </source>
</evidence>
<name>A0AAF1C3T1_9CHRO</name>
<reference evidence="1" key="1">
    <citation type="submission" date="2023-11" db="EMBL/GenBank/DDBJ databases">
        <title>Genome sequence of Cyanobacterium aponinum BCRC AL20115.</title>
        <authorList>
            <person name="Chang H.-Y."/>
            <person name="Lin K.-M."/>
            <person name="Hsueh H.-T."/>
            <person name="Chu H.-A."/>
            <person name="Kuo C.-H."/>
        </authorList>
    </citation>
    <scope>NUCLEOTIDE SEQUENCE</scope>
    <source>
        <strain evidence="1">AL20115</strain>
    </source>
</reference>
<dbReference type="EMBL" id="CP138348">
    <property type="protein sequence ID" value="WPF90233.1"/>
    <property type="molecule type" value="Genomic_DNA"/>
</dbReference>
<dbReference type="SUPFAM" id="SSF47240">
    <property type="entry name" value="Ferritin-like"/>
    <property type="match status" value="1"/>
</dbReference>
<dbReference type="AlphaFoldDB" id="A0AAF1C3T1"/>
<organism evidence="1">
    <name type="scientific">Cyanobacterium aponinum AL20115</name>
    <dbReference type="NCBI Taxonomy" id="3090662"/>
    <lineage>
        <taxon>Bacteria</taxon>
        <taxon>Bacillati</taxon>
        <taxon>Cyanobacteriota</taxon>
        <taxon>Cyanophyceae</taxon>
        <taxon>Oscillatoriophycideae</taxon>
        <taxon>Chroococcales</taxon>
        <taxon>Geminocystaceae</taxon>
        <taxon>Cyanobacterium</taxon>
    </lineage>
</organism>
<dbReference type="RefSeq" id="WP_099436709.1">
    <property type="nucleotide sequence ID" value="NZ_CP138348.1"/>
</dbReference>
<sequence>MSEISNKISGFTLNHVDLESKTQRLLTSALKRANICTSCQPQSLFWDANYFGLNQVKYFCSATPQQQQQILQFANKDLLEEIYWVEQAGVGYMAKMVILAQTHEERLLYSLFSADEATHLATITPFLKEVPVFSGDTFLSYMAKAIESDDKLLLMVLVQVVLEGWGMGHYRSLAKYCLNPHLGEVLQGFLDAEARHHALGVTLVKNSTDYCQESLGNIYSALTYFLHMVQVGPQRLLINIERVLGYLSANDKVEILTELETEKHSSKKLDLLRSLLVGTVPDSIIESLEKQGSFHPYSPSQCIK</sequence>
<gene>
    <name evidence="1" type="ORF">SAY89_08185</name>
</gene>
<accession>A0AAF1C3T1</accession>
<dbReference type="InterPro" id="IPR009078">
    <property type="entry name" value="Ferritin-like_SF"/>
</dbReference>